<proteinExistence type="predicted"/>
<dbReference type="RefSeq" id="WP_344456355.1">
    <property type="nucleotide sequence ID" value="NZ_BAAATZ010000033.1"/>
</dbReference>
<keyword evidence="1" id="KW-0805">Transcription regulation</keyword>
<feature type="DNA-binding region" description="H-T-H motif" evidence="4">
    <location>
        <begin position="56"/>
        <end position="75"/>
    </location>
</feature>
<name>A0ABN3UTC7_9ACTN</name>
<keyword evidence="3" id="KW-0804">Transcription</keyword>
<evidence type="ECO:0000313" key="7">
    <source>
        <dbReference type="EMBL" id="GAA2736687.1"/>
    </source>
</evidence>
<evidence type="ECO:0000256" key="5">
    <source>
        <dbReference type="SAM" id="MobiDB-lite"/>
    </source>
</evidence>
<keyword evidence="2 4" id="KW-0238">DNA-binding</keyword>
<gene>
    <name evidence="7" type="ORF">GCM10010439_64410</name>
</gene>
<dbReference type="PANTHER" id="PTHR30055">
    <property type="entry name" value="HTH-TYPE TRANSCRIPTIONAL REGULATOR RUTR"/>
    <property type="match status" value="1"/>
</dbReference>
<accession>A0ABN3UTC7</accession>
<dbReference type="Proteomes" id="UP001501842">
    <property type="component" value="Unassembled WGS sequence"/>
</dbReference>
<dbReference type="SUPFAM" id="SSF46689">
    <property type="entry name" value="Homeodomain-like"/>
    <property type="match status" value="1"/>
</dbReference>
<organism evidence="7 8">
    <name type="scientific">Actinocorallia aurantiaca</name>
    <dbReference type="NCBI Taxonomy" id="46204"/>
    <lineage>
        <taxon>Bacteria</taxon>
        <taxon>Bacillati</taxon>
        <taxon>Actinomycetota</taxon>
        <taxon>Actinomycetes</taxon>
        <taxon>Streptosporangiales</taxon>
        <taxon>Thermomonosporaceae</taxon>
        <taxon>Actinocorallia</taxon>
    </lineage>
</organism>
<dbReference type="Pfam" id="PF00440">
    <property type="entry name" value="TetR_N"/>
    <property type="match status" value="1"/>
</dbReference>
<dbReference type="Gene3D" id="1.10.10.60">
    <property type="entry name" value="Homeodomain-like"/>
    <property type="match status" value="1"/>
</dbReference>
<keyword evidence="8" id="KW-1185">Reference proteome</keyword>
<evidence type="ECO:0000313" key="8">
    <source>
        <dbReference type="Proteomes" id="UP001501842"/>
    </source>
</evidence>
<dbReference type="Gene3D" id="1.10.357.10">
    <property type="entry name" value="Tetracycline Repressor, domain 2"/>
    <property type="match status" value="1"/>
</dbReference>
<dbReference type="PRINTS" id="PR00455">
    <property type="entry name" value="HTHTETR"/>
</dbReference>
<evidence type="ECO:0000256" key="4">
    <source>
        <dbReference type="PROSITE-ProRule" id="PRU00335"/>
    </source>
</evidence>
<dbReference type="PANTHER" id="PTHR30055:SF234">
    <property type="entry name" value="HTH-TYPE TRANSCRIPTIONAL REGULATOR BETI"/>
    <property type="match status" value="1"/>
</dbReference>
<dbReference type="EMBL" id="BAAATZ010000033">
    <property type="protein sequence ID" value="GAA2736687.1"/>
    <property type="molecule type" value="Genomic_DNA"/>
</dbReference>
<evidence type="ECO:0000256" key="1">
    <source>
        <dbReference type="ARBA" id="ARBA00023015"/>
    </source>
</evidence>
<comment type="caution">
    <text evidence="7">The sequence shown here is derived from an EMBL/GenBank/DDBJ whole genome shotgun (WGS) entry which is preliminary data.</text>
</comment>
<evidence type="ECO:0000256" key="3">
    <source>
        <dbReference type="ARBA" id="ARBA00023163"/>
    </source>
</evidence>
<dbReference type="PROSITE" id="PS50977">
    <property type="entry name" value="HTH_TETR_2"/>
    <property type="match status" value="1"/>
</dbReference>
<reference evidence="7 8" key="1">
    <citation type="journal article" date="2019" name="Int. J. Syst. Evol. Microbiol.">
        <title>The Global Catalogue of Microorganisms (GCM) 10K type strain sequencing project: providing services to taxonomists for standard genome sequencing and annotation.</title>
        <authorList>
            <consortium name="The Broad Institute Genomics Platform"/>
            <consortium name="The Broad Institute Genome Sequencing Center for Infectious Disease"/>
            <person name="Wu L."/>
            <person name="Ma J."/>
        </authorList>
    </citation>
    <scope>NUCLEOTIDE SEQUENCE [LARGE SCALE GENOMIC DNA]</scope>
    <source>
        <strain evidence="7 8">JCM 8201</strain>
    </source>
</reference>
<protein>
    <recommendedName>
        <fullName evidence="6">HTH tetR-type domain-containing protein</fullName>
    </recommendedName>
</protein>
<feature type="region of interest" description="Disordered" evidence="5">
    <location>
        <begin position="1"/>
        <end position="30"/>
    </location>
</feature>
<dbReference type="InterPro" id="IPR050109">
    <property type="entry name" value="HTH-type_TetR-like_transc_reg"/>
</dbReference>
<dbReference type="InterPro" id="IPR009057">
    <property type="entry name" value="Homeodomain-like_sf"/>
</dbReference>
<dbReference type="InterPro" id="IPR036271">
    <property type="entry name" value="Tet_transcr_reg_TetR-rel_C_sf"/>
</dbReference>
<dbReference type="SUPFAM" id="SSF48498">
    <property type="entry name" value="Tetracyclin repressor-like, C-terminal domain"/>
    <property type="match status" value="1"/>
</dbReference>
<feature type="domain" description="HTH tetR-type" evidence="6">
    <location>
        <begin position="33"/>
        <end position="93"/>
    </location>
</feature>
<dbReference type="InterPro" id="IPR001647">
    <property type="entry name" value="HTH_TetR"/>
</dbReference>
<evidence type="ECO:0000256" key="2">
    <source>
        <dbReference type="ARBA" id="ARBA00023125"/>
    </source>
</evidence>
<sequence>MTKNQTTRGGHVPTGTSAERRARTAGSVTEKGERTRRLIIDSARAVFEEKGYLDVRVSDIVRRAGVAHGSFYTYFPSKLEVFQAIVNIVGEEIDQAVQRTSGESPGDWRQNLLNANYRYLEVYQRNHKIYILIEQTATLDEQVKAYRLAGRRRHLDRVESSLRHLQERGIASPELDIPLTAAALVTMLSSLAMWIHIEGKEIDLRTVAETVTDIWTKSIVR</sequence>
<evidence type="ECO:0000259" key="6">
    <source>
        <dbReference type="PROSITE" id="PS50977"/>
    </source>
</evidence>